<evidence type="ECO:0000256" key="1">
    <source>
        <dbReference type="ARBA" id="ARBA00034736"/>
    </source>
</evidence>
<dbReference type="EMBL" id="JAKJXP020000108">
    <property type="protein sequence ID" value="KAK7745576.1"/>
    <property type="molecule type" value="Genomic_DNA"/>
</dbReference>
<dbReference type="InterPro" id="IPR016024">
    <property type="entry name" value="ARM-type_fold"/>
</dbReference>
<dbReference type="GO" id="GO:0110078">
    <property type="term" value="C:TTT Hsp90 cochaperone complex"/>
    <property type="evidence" value="ECO:0007669"/>
    <property type="project" value="InterPro"/>
</dbReference>
<comment type="caution">
    <text evidence="2">The sequence shown here is derived from an EMBL/GenBank/DDBJ whole genome shotgun (WGS) entry which is preliminary data.</text>
</comment>
<keyword evidence="3" id="KW-1185">Reference proteome</keyword>
<reference evidence="2 3" key="1">
    <citation type="submission" date="2024-02" db="EMBL/GenBank/DDBJ databases">
        <title>De novo assembly and annotation of 12 fungi associated with fruit tree decline syndrome in Ontario, Canada.</title>
        <authorList>
            <person name="Sulman M."/>
            <person name="Ellouze W."/>
            <person name="Ilyukhin E."/>
        </authorList>
    </citation>
    <scope>NUCLEOTIDE SEQUENCE [LARGE SCALE GENOMIC DNA]</scope>
    <source>
        <strain evidence="2 3">M11/M66-122</strain>
    </source>
</reference>
<dbReference type="Proteomes" id="UP001320420">
    <property type="component" value="Unassembled WGS sequence"/>
</dbReference>
<evidence type="ECO:0000313" key="2">
    <source>
        <dbReference type="EMBL" id="KAK7745576.1"/>
    </source>
</evidence>
<proteinExistence type="inferred from homology"/>
<gene>
    <name evidence="2" type="ORF">SLS62_009753</name>
</gene>
<name>A0AAN9UEQ9_9PEZI</name>
<evidence type="ECO:0000313" key="3">
    <source>
        <dbReference type="Proteomes" id="UP001320420"/>
    </source>
</evidence>
<organism evidence="2 3">
    <name type="scientific">Diatrype stigma</name>
    <dbReference type="NCBI Taxonomy" id="117547"/>
    <lineage>
        <taxon>Eukaryota</taxon>
        <taxon>Fungi</taxon>
        <taxon>Dikarya</taxon>
        <taxon>Ascomycota</taxon>
        <taxon>Pezizomycotina</taxon>
        <taxon>Sordariomycetes</taxon>
        <taxon>Xylariomycetidae</taxon>
        <taxon>Xylariales</taxon>
        <taxon>Diatrypaceae</taxon>
        <taxon>Diatrype</taxon>
    </lineage>
</organism>
<accession>A0AAN9UEQ9</accession>
<dbReference type="PANTHER" id="PTHR32226:SF2">
    <property type="entry name" value="TELO2-INTERACTING PROTEIN 2"/>
    <property type="match status" value="1"/>
</dbReference>
<dbReference type="SUPFAM" id="SSF48371">
    <property type="entry name" value="ARM repeat"/>
    <property type="match status" value="1"/>
</dbReference>
<sequence length="535" mass="59439">MTENPIFEGLVKALGGLGIAESSSGIPEEIQSCKDPVDVLRAVYVLLGSRRGITISDNDVEENRKALREIAEHVGNAMLPILDIEPSDEDKTDYKSLELKGQLGLRILNSLTEKYDVELGSRTLISTVAFSSSDDSWTTTASAELSRKLLEDHFGSQVEQQQKRARFIAEDVLYDFLRPLFSKSRPATVTASGRKAEFVEPSRYDNASAEAEAQKPWKYGRRYAITVFGWALLNSDESILQKSWHLFTPVLLTLLDEPQTALKVRALSLFRSFWARCPADLMRQTGLAQVFEDAIFPAVLYLPELTPVDESVVILGAAYPALMAIAGIGIGIDSESRATTDELQQNSGNPFDTFTAEQQKLLARIIREGILVGYHHASEHVRLVELLCEQLRYIINRMGILTIKHLKHLIPMVTEIITEPFGTQYPPGLSAAIRLLHAILRTCWPRIPHYSNDIIKALMICWLNVEEEDSFPGDDGHPGAAELEAELTKAADMLSAVMRAADIDMYERVSPLIKTEPHLGKLFKSASITTTTSDA</sequence>
<comment type="similarity">
    <text evidence="1">Belongs to the TTI2 family.</text>
</comment>
<dbReference type="GO" id="GO:0005634">
    <property type="term" value="C:nucleus"/>
    <property type="evidence" value="ECO:0007669"/>
    <property type="project" value="TreeGrafter"/>
</dbReference>
<dbReference type="GO" id="GO:0005829">
    <property type="term" value="C:cytosol"/>
    <property type="evidence" value="ECO:0007669"/>
    <property type="project" value="TreeGrafter"/>
</dbReference>
<dbReference type="InterPro" id="IPR018870">
    <property type="entry name" value="Tti2"/>
</dbReference>
<dbReference type="PANTHER" id="PTHR32226">
    <property type="entry name" value="TELO2-INTERACTING PROTEIN 2"/>
    <property type="match status" value="1"/>
</dbReference>
<protein>
    <submittedName>
        <fullName evidence="2">Uncharacterized protein</fullName>
    </submittedName>
</protein>
<dbReference type="Pfam" id="PF10521">
    <property type="entry name" value="Tti2"/>
    <property type="match status" value="1"/>
</dbReference>
<dbReference type="AlphaFoldDB" id="A0AAN9UEQ9"/>